<evidence type="ECO:0000313" key="2">
    <source>
        <dbReference type="Proteomes" id="UP000319728"/>
    </source>
</evidence>
<dbReference type="OrthoDB" id="3295418at2"/>
<accession>A0A562WMJ1</accession>
<evidence type="ECO:0000313" key="1">
    <source>
        <dbReference type="EMBL" id="TWJ31540.1"/>
    </source>
</evidence>
<protein>
    <recommendedName>
        <fullName evidence="3">ABC-2 type transport system permease protein</fullName>
    </recommendedName>
</protein>
<gene>
    <name evidence="1" type="ORF">JD81_05098</name>
</gene>
<proteinExistence type="predicted"/>
<sequence length="200" mass="20835">MTAVLRSELYRALTLRSSVVSLIVVVAVGLLFGWLSPDMWALLVGLGAYAVGVVGTAQHVQHRTAVLLHLGQPHRLRALAGQVAAYVLIGLAVAALSGVTVLAGGEPDRWTAALVAVPVMAVFGVATAAVVRRTTWLFLGCAGWFVFVEGLLGRLKQPLPFTAFLDGSAGDGRSLAVFVGWTTLALVGAAVAVHRDITGD</sequence>
<evidence type="ECO:0008006" key="3">
    <source>
        <dbReference type="Google" id="ProtNLM"/>
    </source>
</evidence>
<comment type="caution">
    <text evidence="1">The sequence shown here is derived from an EMBL/GenBank/DDBJ whole genome shotgun (WGS) entry which is preliminary data.</text>
</comment>
<keyword evidence="2" id="KW-1185">Reference proteome</keyword>
<reference evidence="1 2" key="1">
    <citation type="submission" date="2019-07" db="EMBL/GenBank/DDBJ databases">
        <title>R&amp;d 2014.</title>
        <authorList>
            <person name="Klenk H.-P."/>
        </authorList>
    </citation>
    <scope>NUCLEOTIDE SEQUENCE [LARGE SCALE GENOMIC DNA]</scope>
    <source>
        <strain evidence="1 2">DSM 43912</strain>
    </source>
</reference>
<dbReference type="Proteomes" id="UP000319728">
    <property type="component" value="Unassembled WGS sequence"/>
</dbReference>
<dbReference type="AlphaFoldDB" id="A0A562WMJ1"/>
<name>A0A562WMJ1_9ACTN</name>
<dbReference type="EMBL" id="VLLP01000001">
    <property type="protein sequence ID" value="TWJ31540.1"/>
    <property type="molecule type" value="Genomic_DNA"/>
</dbReference>
<organism evidence="1 2">
    <name type="scientific">Micromonospora sagamiensis</name>
    <dbReference type="NCBI Taxonomy" id="47875"/>
    <lineage>
        <taxon>Bacteria</taxon>
        <taxon>Bacillati</taxon>
        <taxon>Actinomycetota</taxon>
        <taxon>Actinomycetes</taxon>
        <taxon>Micromonosporales</taxon>
        <taxon>Micromonosporaceae</taxon>
        <taxon>Micromonospora</taxon>
    </lineage>
</organism>
<dbReference type="RefSeq" id="WP_145820387.1">
    <property type="nucleotide sequence ID" value="NZ_AP023438.1"/>
</dbReference>